<keyword evidence="6" id="KW-0812">Transmembrane</keyword>
<evidence type="ECO:0000256" key="3">
    <source>
        <dbReference type="ARBA" id="ARBA00023002"/>
    </source>
</evidence>
<proteinExistence type="inferred from homology"/>
<dbReference type="GO" id="GO:0005829">
    <property type="term" value="C:cytosol"/>
    <property type="evidence" value="ECO:0007669"/>
    <property type="project" value="TreeGrafter"/>
</dbReference>
<name>A0A1M5RQJ2_9BRAD</name>
<evidence type="ECO:0000256" key="1">
    <source>
        <dbReference type="ARBA" id="ARBA00022723"/>
    </source>
</evidence>
<dbReference type="PANTHER" id="PTHR43880">
    <property type="entry name" value="ALCOHOL DEHYDROGENASE"/>
    <property type="match status" value="1"/>
</dbReference>
<evidence type="ECO:0000313" key="8">
    <source>
        <dbReference type="EMBL" id="SHH28408.1"/>
    </source>
</evidence>
<dbReference type="InterPro" id="IPR011032">
    <property type="entry name" value="GroES-like_sf"/>
</dbReference>
<dbReference type="Proteomes" id="UP000190675">
    <property type="component" value="Chromosome I"/>
</dbReference>
<dbReference type="GO" id="GO:0046294">
    <property type="term" value="P:formaldehyde catabolic process"/>
    <property type="evidence" value="ECO:0007669"/>
    <property type="project" value="TreeGrafter"/>
</dbReference>
<dbReference type="Gene3D" id="3.90.180.10">
    <property type="entry name" value="Medium-chain alcohol dehydrogenases, catalytic domain"/>
    <property type="match status" value="1"/>
</dbReference>
<reference evidence="8 9" key="1">
    <citation type="submission" date="2016-11" db="EMBL/GenBank/DDBJ databases">
        <authorList>
            <person name="Jaros S."/>
            <person name="Januszkiewicz K."/>
            <person name="Wedrychowicz H."/>
        </authorList>
    </citation>
    <scope>NUCLEOTIDE SEQUENCE [LARGE SCALE GENOMIC DNA]</scope>
    <source>
        <strain evidence="8 9">GAS242</strain>
    </source>
</reference>
<dbReference type="InterPro" id="IPR013149">
    <property type="entry name" value="ADH-like_C"/>
</dbReference>
<dbReference type="PANTHER" id="PTHR43880:SF12">
    <property type="entry name" value="ALCOHOL DEHYDROGENASE CLASS-3"/>
    <property type="match status" value="1"/>
</dbReference>
<evidence type="ECO:0000256" key="4">
    <source>
        <dbReference type="ARBA" id="ARBA00023027"/>
    </source>
</evidence>
<accession>A0A1M5RQJ2</accession>
<evidence type="ECO:0000256" key="6">
    <source>
        <dbReference type="SAM" id="Phobius"/>
    </source>
</evidence>
<dbReference type="Gene3D" id="3.40.50.720">
    <property type="entry name" value="NAD(P)-binding Rossmann-like Domain"/>
    <property type="match status" value="1"/>
</dbReference>
<keyword evidence="3" id="KW-0560">Oxidoreductase</keyword>
<dbReference type="GO" id="GO:0008270">
    <property type="term" value="F:zinc ion binding"/>
    <property type="evidence" value="ECO:0007669"/>
    <property type="project" value="InterPro"/>
</dbReference>
<dbReference type="AlphaFoldDB" id="A0A1M5RQJ2"/>
<dbReference type="InterPro" id="IPR013154">
    <property type="entry name" value="ADH-like_N"/>
</dbReference>
<sequence length="374" mass="38987">MTSPGRTHALSITAAIANAPQDPFEIATCELGDPQHGEVLVRVHACGICHTDMAVKLQHIPIPMPKVLGHEGAGIVEKVGPGVTRLRPGDHVLMSFGSCGECSNCRDGALGYCDHFRDINLFGKRAGGSALTRNGKEVGGHFFAQSAFATHAIATTRNVVKVDSDLPLELIAPLGCGIQTGMGTVMHVLRPPAGTSIAVFGAGAVGLSAIIAAAIVGCSTIIAVDIVPERLRMALELGATHAVSGLSDNPMAEIVELTQGGANFSLDTTGVPAVVANSINCLRARGVNAQVAAPPRGTMYAAEASVVVGRGITVRGVVEGDANPQLFIPRMIGFFRDGRLPLDKFVKTYPLEKINEAVGDLESSRVVKPVLVMR</sequence>
<comment type="similarity">
    <text evidence="5">Belongs to the zinc-containing alcohol dehydrogenase family.</text>
</comment>
<dbReference type="SMART" id="SM00829">
    <property type="entry name" value="PKS_ER"/>
    <property type="match status" value="1"/>
</dbReference>
<dbReference type="InterPro" id="IPR036291">
    <property type="entry name" value="NAD(P)-bd_dom_sf"/>
</dbReference>
<dbReference type="InterPro" id="IPR002328">
    <property type="entry name" value="ADH_Zn_CS"/>
</dbReference>
<evidence type="ECO:0000256" key="5">
    <source>
        <dbReference type="RuleBase" id="RU361277"/>
    </source>
</evidence>
<dbReference type="InterPro" id="IPR020843">
    <property type="entry name" value="ER"/>
</dbReference>
<keyword evidence="2 5" id="KW-0862">Zinc</keyword>
<comment type="cofactor">
    <cofactor evidence="5">
        <name>Zn(2+)</name>
        <dbReference type="ChEBI" id="CHEBI:29105"/>
    </cofactor>
</comment>
<dbReference type="CDD" id="cd08278">
    <property type="entry name" value="benzyl_alcohol_DH"/>
    <property type="match status" value="1"/>
</dbReference>
<evidence type="ECO:0000259" key="7">
    <source>
        <dbReference type="SMART" id="SM00829"/>
    </source>
</evidence>
<dbReference type="PROSITE" id="PS00059">
    <property type="entry name" value="ADH_ZINC"/>
    <property type="match status" value="1"/>
</dbReference>
<organism evidence="8 9">
    <name type="scientific">Bradyrhizobium erythrophlei</name>
    <dbReference type="NCBI Taxonomy" id="1437360"/>
    <lineage>
        <taxon>Bacteria</taxon>
        <taxon>Pseudomonadati</taxon>
        <taxon>Pseudomonadota</taxon>
        <taxon>Alphaproteobacteria</taxon>
        <taxon>Hyphomicrobiales</taxon>
        <taxon>Nitrobacteraceae</taxon>
        <taxon>Bradyrhizobium</taxon>
    </lineage>
</organism>
<keyword evidence="6" id="KW-0472">Membrane</keyword>
<dbReference type="SUPFAM" id="SSF50129">
    <property type="entry name" value="GroES-like"/>
    <property type="match status" value="1"/>
</dbReference>
<dbReference type="SUPFAM" id="SSF51735">
    <property type="entry name" value="NAD(P)-binding Rossmann-fold domains"/>
    <property type="match status" value="1"/>
</dbReference>
<evidence type="ECO:0000313" key="9">
    <source>
        <dbReference type="Proteomes" id="UP000190675"/>
    </source>
</evidence>
<dbReference type="EMBL" id="LT670818">
    <property type="protein sequence ID" value="SHH28408.1"/>
    <property type="molecule type" value="Genomic_DNA"/>
</dbReference>
<dbReference type="Pfam" id="PF00107">
    <property type="entry name" value="ADH_zinc_N"/>
    <property type="match status" value="1"/>
</dbReference>
<dbReference type="GO" id="GO:0051903">
    <property type="term" value="F:S-(hydroxymethyl)glutathione dehydrogenase [NAD(P)+] activity"/>
    <property type="evidence" value="ECO:0007669"/>
    <property type="project" value="TreeGrafter"/>
</dbReference>
<feature type="transmembrane region" description="Helical" evidence="6">
    <location>
        <begin position="197"/>
        <end position="224"/>
    </location>
</feature>
<keyword evidence="6" id="KW-1133">Transmembrane helix</keyword>
<dbReference type="Pfam" id="PF08240">
    <property type="entry name" value="ADH_N"/>
    <property type="match status" value="1"/>
</dbReference>
<evidence type="ECO:0000256" key="2">
    <source>
        <dbReference type="ARBA" id="ARBA00022833"/>
    </source>
</evidence>
<keyword evidence="1 5" id="KW-0479">Metal-binding</keyword>
<gene>
    <name evidence="8" type="ORF">SAMN05444169_6695</name>
</gene>
<keyword evidence="4" id="KW-0520">NAD</keyword>
<protein>
    <submittedName>
        <fullName evidence="8">Aryl-alcohol dehydrogenase</fullName>
    </submittedName>
</protein>
<feature type="domain" description="Enoyl reductase (ER)" evidence="7">
    <location>
        <begin position="19"/>
        <end position="371"/>
    </location>
</feature>